<dbReference type="PANTHER" id="PTHR47506">
    <property type="entry name" value="TRANSCRIPTIONAL REGULATORY PROTEIN"/>
    <property type="match status" value="1"/>
</dbReference>
<reference evidence="6 7" key="1">
    <citation type="journal article" date="2005" name="Nucleic Acids Res.">
        <title>Genomic blueprint of Hahella chejuensis, a marine microbe producing an algicidal agent.</title>
        <authorList>
            <person name="Jeong H."/>
            <person name="Yim J.H."/>
            <person name="Lee C."/>
            <person name="Choi S.-H."/>
            <person name="Park Y.K."/>
            <person name="Yoon S.H."/>
            <person name="Hur C.-G."/>
            <person name="Kang H.-Y."/>
            <person name="Kim D."/>
            <person name="Lee H.H."/>
            <person name="Park K.H."/>
            <person name="Park S.-H."/>
            <person name="Park H.-S."/>
            <person name="Lee H.K."/>
            <person name="Oh T.K."/>
            <person name="Kim J.F."/>
        </authorList>
    </citation>
    <scope>NUCLEOTIDE SEQUENCE [LARGE SCALE GENOMIC DNA]</scope>
    <source>
        <strain evidence="6 7">KCTC 2396</strain>
    </source>
</reference>
<feature type="domain" description="HTH tetR-type" evidence="5">
    <location>
        <begin position="6"/>
        <end position="66"/>
    </location>
</feature>
<dbReference type="PANTHER" id="PTHR47506:SF10">
    <property type="entry name" value="TRANSCRIPTIONAL REGULATORY PROTEIN"/>
    <property type="match status" value="1"/>
</dbReference>
<dbReference type="InterPro" id="IPR011075">
    <property type="entry name" value="TetR_C"/>
</dbReference>
<evidence type="ECO:0000256" key="2">
    <source>
        <dbReference type="ARBA" id="ARBA00023125"/>
    </source>
</evidence>
<keyword evidence="1" id="KW-0805">Transcription regulation</keyword>
<dbReference type="SUPFAM" id="SSF46689">
    <property type="entry name" value="Homeodomain-like"/>
    <property type="match status" value="1"/>
</dbReference>
<dbReference type="AlphaFoldDB" id="Q2S8G6"/>
<dbReference type="EMBL" id="CP000155">
    <property type="protein sequence ID" value="ABC33058.1"/>
    <property type="molecule type" value="Genomic_DNA"/>
</dbReference>
<dbReference type="Pfam" id="PF00440">
    <property type="entry name" value="TetR_N"/>
    <property type="match status" value="1"/>
</dbReference>
<dbReference type="InterPro" id="IPR001647">
    <property type="entry name" value="HTH_TetR"/>
</dbReference>
<dbReference type="STRING" id="349521.HCH_06413"/>
<evidence type="ECO:0000313" key="7">
    <source>
        <dbReference type="Proteomes" id="UP000000238"/>
    </source>
</evidence>
<keyword evidence="2 4" id="KW-0238">DNA-binding</keyword>
<keyword evidence="7" id="KW-1185">Reference proteome</keyword>
<sequence>MGRPTAFDPQEKLHIAMKLFWRQGFEATSLQQLCDELELNRFSIYNTFGDKRALFHLTLDHYLNTVIRRIAAPLLHDEAALEAVVEYLAGLSAVLCSEGGRVGCYVQNAGSEMGGVDELVQKKVDDWLRQLEMLLARALVRARDNNGLRGDVDAEAAACYLVSVTQGLIALRRTCSRQCRVENAFTFLMQEVKGWAV</sequence>
<dbReference type="KEGG" id="hch:HCH_06413"/>
<dbReference type="Gene3D" id="1.10.357.10">
    <property type="entry name" value="Tetracycline Repressor, domain 2"/>
    <property type="match status" value="1"/>
</dbReference>
<name>Q2S8G6_HAHCH</name>
<evidence type="ECO:0000256" key="1">
    <source>
        <dbReference type="ARBA" id="ARBA00023015"/>
    </source>
</evidence>
<accession>Q2S8G6</accession>
<dbReference type="Proteomes" id="UP000000238">
    <property type="component" value="Chromosome"/>
</dbReference>
<gene>
    <name evidence="6" type="ordered locus">HCH_06413</name>
</gene>
<evidence type="ECO:0000259" key="5">
    <source>
        <dbReference type="PROSITE" id="PS50977"/>
    </source>
</evidence>
<proteinExistence type="predicted"/>
<feature type="DNA-binding region" description="H-T-H motif" evidence="4">
    <location>
        <begin position="29"/>
        <end position="48"/>
    </location>
</feature>
<keyword evidence="3" id="KW-0804">Transcription</keyword>
<dbReference type="eggNOG" id="COG1309">
    <property type="taxonomic scope" value="Bacteria"/>
</dbReference>
<evidence type="ECO:0000256" key="4">
    <source>
        <dbReference type="PROSITE-ProRule" id="PRU00335"/>
    </source>
</evidence>
<evidence type="ECO:0000256" key="3">
    <source>
        <dbReference type="ARBA" id="ARBA00023163"/>
    </source>
</evidence>
<dbReference type="GO" id="GO:0003677">
    <property type="term" value="F:DNA binding"/>
    <property type="evidence" value="ECO:0007669"/>
    <property type="project" value="UniProtKB-UniRule"/>
</dbReference>
<protein>
    <submittedName>
        <fullName evidence="6">Transcriptional regulator</fullName>
    </submittedName>
</protein>
<dbReference type="Gene3D" id="1.10.10.60">
    <property type="entry name" value="Homeodomain-like"/>
    <property type="match status" value="1"/>
</dbReference>
<dbReference type="RefSeq" id="WP_011400110.1">
    <property type="nucleotide sequence ID" value="NC_007645.1"/>
</dbReference>
<dbReference type="InterPro" id="IPR009057">
    <property type="entry name" value="Homeodomain-like_sf"/>
</dbReference>
<dbReference type="PROSITE" id="PS50977">
    <property type="entry name" value="HTH_TETR_2"/>
    <property type="match status" value="1"/>
</dbReference>
<dbReference type="OrthoDB" id="270177at2"/>
<evidence type="ECO:0000313" key="6">
    <source>
        <dbReference type="EMBL" id="ABC33058.1"/>
    </source>
</evidence>
<dbReference type="SUPFAM" id="SSF48498">
    <property type="entry name" value="Tetracyclin repressor-like, C-terminal domain"/>
    <property type="match status" value="1"/>
</dbReference>
<dbReference type="HOGENOM" id="CLU_069356_28_0_6"/>
<dbReference type="Pfam" id="PF16925">
    <property type="entry name" value="TetR_C_13"/>
    <property type="match status" value="1"/>
</dbReference>
<dbReference type="InterPro" id="IPR036271">
    <property type="entry name" value="Tet_transcr_reg_TetR-rel_C_sf"/>
</dbReference>
<organism evidence="6 7">
    <name type="scientific">Hahella chejuensis (strain KCTC 2396)</name>
    <dbReference type="NCBI Taxonomy" id="349521"/>
    <lineage>
        <taxon>Bacteria</taxon>
        <taxon>Pseudomonadati</taxon>
        <taxon>Pseudomonadota</taxon>
        <taxon>Gammaproteobacteria</taxon>
        <taxon>Oceanospirillales</taxon>
        <taxon>Hahellaceae</taxon>
        <taxon>Hahella</taxon>
    </lineage>
</organism>